<dbReference type="Pfam" id="PF17917">
    <property type="entry name" value="RT_RNaseH"/>
    <property type="match status" value="1"/>
</dbReference>
<evidence type="ECO:0000256" key="1">
    <source>
        <dbReference type="ARBA" id="ARBA00022679"/>
    </source>
</evidence>
<dbReference type="AlphaFoldDB" id="A0AAF0U9I3"/>
<evidence type="ECO:0000256" key="3">
    <source>
        <dbReference type="ARBA" id="ARBA00022722"/>
    </source>
</evidence>
<organism evidence="8 9">
    <name type="scientific">Solanum verrucosum</name>
    <dbReference type="NCBI Taxonomy" id="315347"/>
    <lineage>
        <taxon>Eukaryota</taxon>
        <taxon>Viridiplantae</taxon>
        <taxon>Streptophyta</taxon>
        <taxon>Embryophyta</taxon>
        <taxon>Tracheophyta</taxon>
        <taxon>Spermatophyta</taxon>
        <taxon>Magnoliopsida</taxon>
        <taxon>eudicotyledons</taxon>
        <taxon>Gunneridae</taxon>
        <taxon>Pentapetalae</taxon>
        <taxon>asterids</taxon>
        <taxon>lamiids</taxon>
        <taxon>Solanales</taxon>
        <taxon>Solanaceae</taxon>
        <taxon>Solanoideae</taxon>
        <taxon>Solaneae</taxon>
        <taxon>Solanum</taxon>
    </lineage>
</organism>
<keyword evidence="2" id="KW-0548">Nucleotidyltransferase</keyword>
<dbReference type="Pfam" id="PF08284">
    <property type="entry name" value="RVP_2"/>
    <property type="match status" value="1"/>
</dbReference>
<sequence length="373" mass="42831">MLKVFYLDVYALLDPCATLSSVTPFVVMQFSVSLDVLLDPFSISSSISESSVAKKVYRNYPVSLTHRVTHVNLVELNMFDFDVILELKKLNKKLKDLLDKGSIRLSISPWGSPVLFVRSDGFVLYCDASIIGLGCVLMQNGNVIDYASSKLKIHEKKYPTHDLELAVVVFALKIWRHYLYGFHIDIFTNHKILQYVFKQKDLNLHQMRWLELLKDYDMSVLYHPKKVNVVAHALSRLSTCSVAHVEEDKKNIVHDVHRAHFLPIKGVIRFSKNGNLSPRYVGLYQALRWIGQKCIGDPTLIVPLESLGIKESLSYEEDPVEILDRQVRKLRNKEVASVKVLWRNQIVEGDTWEAEADMMSRYDYLFPSDPTLA</sequence>
<feature type="domain" description="Reverse transcriptase RNase H-like" evidence="7">
    <location>
        <begin position="120"/>
        <end position="216"/>
    </location>
</feature>
<name>A0AAF0U9I3_SOLVR</name>
<dbReference type="EMBL" id="CP133619">
    <property type="protein sequence ID" value="WMV41728.1"/>
    <property type="molecule type" value="Genomic_DNA"/>
</dbReference>
<reference evidence="8" key="1">
    <citation type="submission" date="2023-08" db="EMBL/GenBank/DDBJ databases">
        <title>A de novo genome assembly of Solanum verrucosum Schlechtendal, a Mexican diploid species geographically isolated from the other diploid A-genome species in potato relatives.</title>
        <authorList>
            <person name="Hosaka K."/>
        </authorList>
    </citation>
    <scope>NUCLEOTIDE SEQUENCE</scope>
    <source>
        <tissue evidence="8">Young leaves</tissue>
    </source>
</reference>
<evidence type="ECO:0000256" key="5">
    <source>
        <dbReference type="ARBA" id="ARBA00022801"/>
    </source>
</evidence>
<evidence type="ECO:0000256" key="6">
    <source>
        <dbReference type="ARBA" id="ARBA00022918"/>
    </source>
</evidence>
<keyword evidence="3" id="KW-0540">Nuclease</keyword>
<keyword evidence="9" id="KW-1185">Reference proteome</keyword>
<dbReference type="PANTHER" id="PTHR34072">
    <property type="entry name" value="ENZYMATIC POLYPROTEIN-RELATED"/>
    <property type="match status" value="1"/>
</dbReference>
<keyword evidence="1" id="KW-0808">Transferase</keyword>
<accession>A0AAF0U9I3</accession>
<protein>
    <recommendedName>
        <fullName evidence="7">Reverse transcriptase RNase H-like domain-containing protein</fullName>
    </recommendedName>
</protein>
<evidence type="ECO:0000313" key="9">
    <source>
        <dbReference type="Proteomes" id="UP001234989"/>
    </source>
</evidence>
<dbReference type="InterPro" id="IPR043502">
    <property type="entry name" value="DNA/RNA_pol_sf"/>
</dbReference>
<dbReference type="GO" id="GO:0016787">
    <property type="term" value="F:hydrolase activity"/>
    <property type="evidence" value="ECO:0007669"/>
    <property type="project" value="UniProtKB-KW"/>
</dbReference>
<evidence type="ECO:0000256" key="2">
    <source>
        <dbReference type="ARBA" id="ARBA00022695"/>
    </source>
</evidence>
<proteinExistence type="predicted"/>
<dbReference type="Proteomes" id="UP001234989">
    <property type="component" value="Chromosome 8"/>
</dbReference>
<evidence type="ECO:0000256" key="4">
    <source>
        <dbReference type="ARBA" id="ARBA00022759"/>
    </source>
</evidence>
<dbReference type="PANTHER" id="PTHR34072:SF59">
    <property type="entry name" value="CCHC-TYPE INTEGRASE"/>
    <property type="match status" value="1"/>
</dbReference>
<keyword evidence="6" id="KW-0695">RNA-directed DNA polymerase</keyword>
<gene>
    <name evidence="8" type="ORF">MTR67_035113</name>
</gene>
<keyword evidence="5" id="KW-0378">Hydrolase</keyword>
<evidence type="ECO:0000313" key="8">
    <source>
        <dbReference type="EMBL" id="WMV41728.1"/>
    </source>
</evidence>
<dbReference type="InterPro" id="IPR041373">
    <property type="entry name" value="RT_RNaseH"/>
</dbReference>
<dbReference type="Gene3D" id="3.10.10.10">
    <property type="entry name" value="HIV Type 1 Reverse Transcriptase, subunit A, domain 1"/>
    <property type="match status" value="1"/>
</dbReference>
<dbReference type="GO" id="GO:0003964">
    <property type="term" value="F:RNA-directed DNA polymerase activity"/>
    <property type="evidence" value="ECO:0007669"/>
    <property type="project" value="UniProtKB-KW"/>
</dbReference>
<keyword evidence="4" id="KW-0255">Endonuclease</keyword>
<dbReference type="CDD" id="cd09274">
    <property type="entry name" value="RNase_HI_RT_Ty3"/>
    <property type="match status" value="1"/>
</dbReference>
<dbReference type="GO" id="GO:0004519">
    <property type="term" value="F:endonuclease activity"/>
    <property type="evidence" value="ECO:0007669"/>
    <property type="project" value="UniProtKB-KW"/>
</dbReference>
<dbReference type="SUPFAM" id="SSF56672">
    <property type="entry name" value="DNA/RNA polymerases"/>
    <property type="match status" value="1"/>
</dbReference>
<evidence type="ECO:0000259" key="7">
    <source>
        <dbReference type="Pfam" id="PF17917"/>
    </source>
</evidence>